<dbReference type="Proteomes" id="UP000663844">
    <property type="component" value="Unassembled WGS sequence"/>
</dbReference>
<protein>
    <submittedName>
        <fullName evidence="1">Uncharacterized protein</fullName>
    </submittedName>
</protein>
<evidence type="ECO:0000313" key="1">
    <source>
        <dbReference type="EMBL" id="CAF4188359.1"/>
    </source>
</evidence>
<sequence>MAVIQQKPSNDNNEIRSTVRYSVSAIQILKALQFLIQNHS</sequence>
<gene>
    <name evidence="1" type="ORF">OXD698_LOCUS40140</name>
</gene>
<evidence type="ECO:0000313" key="2">
    <source>
        <dbReference type="Proteomes" id="UP000663844"/>
    </source>
</evidence>
<proteinExistence type="predicted"/>
<dbReference type="EMBL" id="CAJOAZ010008634">
    <property type="protein sequence ID" value="CAF4188359.1"/>
    <property type="molecule type" value="Genomic_DNA"/>
</dbReference>
<dbReference type="AlphaFoldDB" id="A0A820ACH0"/>
<name>A0A820ACH0_9BILA</name>
<feature type="non-terminal residue" evidence="1">
    <location>
        <position position="40"/>
    </location>
</feature>
<organism evidence="1 2">
    <name type="scientific">Adineta steineri</name>
    <dbReference type="NCBI Taxonomy" id="433720"/>
    <lineage>
        <taxon>Eukaryota</taxon>
        <taxon>Metazoa</taxon>
        <taxon>Spiralia</taxon>
        <taxon>Gnathifera</taxon>
        <taxon>Rotifera</taxon>
        <taxon>Eurotatoria</taxon>
        <taxon>Bdelloidea</taxon>
        <taxon>Adinetida</taxon>
        <taxon>Adinetidae</taxon>
        <taxon>Adineta</taxon>
    </lineage>
</organism>
<comment type="caution">
    <text evidence="1">The sequence shown here is derived from an EMBL/GenBank/DDBJ whole genome shotgun (WGS) entry which is preliminary data.</text>
</comment>
<accession>A0A820ACH0</accession>
<reference evidence="1" key="1">
    <citation type="submission" date="2021-02" db="EMBL/GenBank/DDBJ databases">
        <authorList>
            <person name="Nowell W R."/>
        </authorList>
    </citation>
    <scope>NUCLEOTIDE SEQUENCE</scope>
</reference>